<dbReference type="NCBIfam" id="TIGR00696">
    <property type="entry name" value="wecG_tagA_cpsF"/>
    <property type="match status" value="1"/>
</dbReference>
<keyword evidence="2 5" id="KW-0808">Transferase</keyword>
<organism evidence="6 7">
    <name type="scientific">Succiniclasticum ruminis</name>
    <dbReference type="NCBI Taxonomy" id="40841"/>
    <lineage>
        <taxon>Bacteria</taxon>
        <taxon>Bacillati</taxon>
        <taxon>Bacillota</taxon>
        <taxon>Negativicutes</taxon>
        <taxon>Acidaminococcales</taxon>
        <taxon>Acidaminococcaceae</taxon>
        <taxon>Succiniclasticum</taxon>
    </lineage>
</organism>
<dbReference type="EC" id="2.4.1.187" evidence="5"/>
<comment type="similarity">
    <text evidence="5">Belongs to the glycosyltransferase 26 family. TagA/TarA subfamily.</text>
</comment>
<proteinExistence type="inferred from homology"/>
<dbReference type="GO" id="GO:0071555">
    <property type="term" value="P:cell wall organization"/>
    <property type="evidence" value="ECO:0007669"/>
    <property type="project" value="UniProtKB-KW"/>
</dbReference>
<keyword evidence="4 5" id="KW-0961">Cell wall biogenesis/degradation</keyword>
<dbReference type="CDD" id="cd06533">
    <property type="entry name" value="Glyco_transf_WecG_TagA"/>
    <property type="match status" value="1"/>
</dbReference>
<dbReference type="AlphaFoldDB" id="A0A1G6JRU6"/>
<evidence type="ECO:0000256" key="4">
    <source>
        <dbReference type="ARBA" id="ARBA00023316"/>
    </source>
</evidence>
<sequence>MKEIATILGVPVIPYTMDEAVAKLTQDTLQRKRNFVVTANAEIIMMAQDDKEYKTLLAETADLILPDGAGTVWAGNYLGYTVPERVAGYDLYLRLLEEAARNKIPVYFFGGKPGIAEEAAAEGKRRWPGLHVAGCRNGYFSAEEEPKIIEDINRSGAAMLFAALGAPKQEKWLAQYRDRLKPSLLMGIGGSFDVLAGKMQRAPKWMQDAKLEWLFRLMKQPSRFGRMLALPKFVFAVRDEKSKKK</sequence>
<accession>A0A1G6JRU6</accession>
<dbReference type="GO" id="GO:0047244">
    <property type="term" value="F:N-acetylglucosaminyldiphosphoundecaprenol N-acetyl-beta-D-mannosaminyltransferase activity"/>
    <property type="evidence" value="ECO:0007669"/>
    <property type="project" value="UniProtKB-UniRule"/>
</dbReference>
<evidence type="ECO:0000256" key="5">
    <source>
        <dbReference type="HAMAP-Rule" id="MF_02070"/>
    </source>
</evidence>
<dbReference type="UniPathway" id="UPA00632"/>
<evidence type="ECO:0000313" key="7">
    <source>
        <dbReference type="Proteomes" id="UP000198943"/>
    </source>
</evidence>
<dbReference type="EMBL" id="FMYW01000003">
    <property type="protein sequence ID" value="SDC21470.1"/>
    <property type="molecule type" value="Genomic_DNA"/>
</dbReference>
<keyword evidence="3 5" id="KW-0777">Teichoic acid biosynthesis</keyword>
<comment type="catalytic activity">
    <reaction evidence="5">
        <text>UDP-N-acetyl-alpha-D-mannosamine + N-acetyl-alpha-D-glucosaminyl-di-trans,octa-cis-undecaprenyl diphosphate = N-acetyl-beta-D-mannosaminyl-(1-&gt;4)-N-acetyl-alpha-D-glucosaminyl di-trans,octa-cis-undecaprenyl diphosphate + UDP + H(+)</text>
        <dbReference type="Rhea" id="RHEA:16053"/>
        <dbReference type="ChEBI" id="CHEBI:15378"/>
        <dbReference type="ChEBI" id="CHEBI:58223"/>
        <dbReference type="ChEBI" id="CHEBI:62959"/>
        <dbReference type="ChEBI" id="CHEBI:68623"/>
        <dbReference type="ChEBI" id="CHEBI:132210"/>
        <dbReference type="EC" id="2.4.1.187"/>
    </reaction>
</comment>
<dbReference type="GO" id="GO:0019350">
    <property type="term" value="P:teichoic acid biosynthetic process"/>
    <property type="evidence" value="ECO:0007669"/>
    <property type="project" value="UniProtKB-UniRule"/>
</dbReference>
<protein>
    <recommendedName>
        <fullName evidence="5">N-acetylglucosaminyldiphosphoundecaprenol N-acetyl-beta-D-mannosaminyltransferase</fullName>
        <ecNumber evidence="5">2.4.1.187</ecNumber>
    </recommendedName>
    <alternativeName>
        <fullName evidence="5">N-acetylmannosaminyltransferase</fullName>
    </alternativeName>
    <alternativeName>
        <fullName evidence="5">UDP-N-acetylmannosamine transferase</fullName>
    </alternativeName>
    <alternativeName>
        <fullName evidence="5">UDP-N-acetylmannosamine:N-acetylglucosaminyl pyrophosphorylundecaprenol N-acetylmannosaminyltransferase</fullName>
    </alternativeName>
</protein>
<dbReference type="OrthoDB" id="9771846at2"/>
<name>A0A1G6JRU6_9FIRM</name>
<dbReference type="InterPro" id="IPR004629">
    <property type="entry name" value="WecG_TagA_CpsF"/>
</dbReference>
<gene>
    <name evidence="6" type="ORF">SAMN04487864_103240</name>
</gene>
<comment type="pathway">
    <text evidence="5">Cell wall biogenesis; teichoic acid biosynthesis.</text>
</comment>
<evidence type="ECO:0000256" key="1">
    <source>
        <dbReference type="ARBA" id="ARBA00022676"/>
    </source>
</evidence>
<dbReference type="HAMAP" id="MF_02070">
    <property type="entry name" value="TagA_TarA"/>
    <property type="match status" value="1"/>
</dbReference>
<dbReference type="PANTHER" id="PTHR34136">
    <property type="match status" value="1"/>
</dbReference>
<keyword evidence="7" id="KW-1185">Reference proteome</keyword>
<comment type="function">
    <text evidence="5">Catalyzes the conversion of GlcNAc-PP-undecaprenol into ManNAc-GlcNAc-PP-undecaprenol, the first committed lipid intermediate in the de novo synthesis of teichoic acid.</text>
</comment>
<dbReference type="PANTHER" id="PTHR34136:SF1">
    <property type="entry name" value="UDP-N-ACETYL-D-MANNOSAMINURONIC ACID TRANSFERASE"/>
    <property type="match status" value="1"/>
</dbReference>
<dbReference type="InterPro" id="IPR034714">
    <property type="entry name" value="TagA_TarA"/>
</dbReference>
<evidence type="ECO:0000256" key="2">
    <source>
        <dbReference type="ARBA" id="ARBA00022679"/>
    </source>
</evidence>
<evidence type="ECO:0000256" key="3">
    <source>
        <dbReference type="ARBA" id="ARBA00022944"/>
    </source>
</evidence>
<dbReference type="RefSeq" id="WP_093729678.1">
    <property type="nucleotide sequence ID" value="NZ_FMYW01000003.1"/>
</dbReference>
<dbReference type="Pfam" id="PF03808">
    <property type="entry name" value="Glyco_tran_WecG"/>
    <property type="match status" value="1"/>
</dbReference>
<dbReference type="Proteomes" id="UP000198943">
    <property type="component" value="Unassembled WGS sequence"/>
</dbReference>
<keyword evidence="1 5" id="KW-0328">Glycosyltransferase</keyword>
<reference evidence="7" key="1">
    <citation type="submission" date="2016-10" db="EMBL/GenBank/DDBJ databases">
        <authorList>
            <person name="Varghese N."/>
            <person name="Submissions S."/>
        </authorList>
    </citation>
    <scope>NUCLEOTIDE SEQUENCE [LARGE SCALE GENOMIC DNA]</scope>
    <source>
        <strain evidence="7">DSM 11005</strain>
    </source>
</reference>
<evidence type="ECO:0000313" key="6">
    <source>
        <dbReference type="EMBL" id="SDC21470.1"/>
    </source>
</evidence>